<sequence>MDEDVRLPEGGVPPRPRQHGDAERVPVPPPADRARYRPLRGLEELLDDVLGRAG</sequence>
<name>A0ABP9AQ27_9PSEU</name>
<feature type="region of interest" description="Disordered" evidence="1">
    <location>
        <begin position="1"/>
        <end position="35"/>
    </location>
</feature>
<accession>A0ABP9AQ27</accession>
<evidence type="ECO:0000313" key="2">
    <source>
        <dbReference type="EMBL" id="GAA4783431.1"/>
    </source>
</evidence>
<evidence type="ECO:0000256" key="1">
    <source>
        <dbReference type="SAM" id="MobiDB-lite"/>
    </source>
</evidence>
<gene>
    <name evidence="2" type="ORF">GCM10023200_16090</name>
</gene>
<reference evidence="3" key="1">
    <citation type="journal article" date="2019" name="Int. J. Syst. Evol. Microbiol.">
        <title>The Global Catalogue of Microorganisms (GCM) 10K type strain sequencing project: providing services to taxonomists for standard genome sequencing and annotation.</title>
        <authorList>
            <consortium name="The Broad Institute Genomics Platform"/>
            <consortium name="The Broad Institute Genome Sequencing Center for Infectious Disease"/>
            <person name="Wu L."/>
            <person name="Ma J."/>
        </authorList>
    </citation>
    <scope>NUCLEOTIDE SEQUENCE [LARGE SCALE GENOMIC DNA]</scope>
    <source>
        <strain evidence="3">JCM 17979</strain>
    </source>
</reference>
<comment type="caution">
    <text evidence="2">The sequence shown here is derived from an EMBL/GenBank/DDBJ whole genome shotgun (WGS) entry which is preliminary data.</text>
</comment>
<keyword evidence="3" id="KW-1185">Reference proteome</keyword>
<evidence type="ECO:0000313" key="3">
    <source>
        <dbReference type="Proteomes" id="UP001500928"/>
    </source>
</evidence>
<organism evidence="2 3">
    <name type="scientific">Actinomycetospora chlora</name>
    <dbReference type="NCBI Taxonomy" id="663608"/>
    <lineage>
        <taxon>Bacteria</taxon>
        <taxon>Bacillati</taxon>
        <taxon>Actinomycetota</taxon>
        <taxon>Actinomycetes</taxon>
        <taxon>Pseudonocardiales</taxon>
        <taxon>Pseudonocardiaceae</taxon>
        <taxon>Actinomycetospora</taxon>
    </lineage>
</organism>
<dbReference type="RefSeq" id="WP_345412771.1">
    <property type="nucleotide sequence ID" value="NZ_BAABHO010000009.1"/>
</dbReference>
<protein>
    <submittedName>
        <fullName evidence="2">Uncharacterized protein</fullName>
    </submittedName>
</protein>
<dbReference type="Proteomes" id="UP001500928">
    <property type="component" value="Unassembled WGS sequence"/>
</dbReference>
<dbReference type="EMBL" id="BAABHO010000009">
    <property type="protein sequence ID" value="GAA4783431.1"/>
    <property type="molecule type" value="Genomic_DNA"/>
</dbReference>
<proteinExistence type="predicted"/>